<proteinExistence type="predicted"/>
<organism evidence="2 3">
    <name type="scientific">Persicobacter psychrovividus</name>
    <dbReference type="NCBI Taxonomy" id="387638"/>
    <lineage>
        <taxon>Bacteria</taxon>
        <taxon>Pseudomonadati</taxon>
        <taxon>Bacteroidota</taxon>
        <taxon>Cytophagia</taxon>
        <taxon>Cytophagales</taxon>
        <taxon>Persicobacteraceae</taxon>
        <taxon>Persicobacter</taxon>
    </lineage>
</organism>
<dbReference type="Gene3D" id="2.160.20.10">
    <property type="entry name" value="Single-stranded right-handed beta-helix, Pectin lyase-like"/>
    <property type="match status" value="1"/>
</dbReference>
<feature type="region of interest" description="Disordered" evidence="1">
    <location>
        <begin position="531"/>
        <end position="575"/>
    </location>
</feature>
<keyword evidence="3" id="KW-1185">Reference proteome</keyword>
<evidence type="ECO:0000256" key="1">
    <source>
        <dbReference type="SAM" id="MobiDB-lite"/>
    </source>
</evidence>
<protein>
    <submittedName>
        <fullName evidence="2">Uncharacterized protein</fullName>
    </submittedName>
</protein>
<evidence type="ECO:0000313" key="3">
    <source>
        <dbReference type="Proteomes" id="UP001354989"/>
    </source>
</evidence>
<dbReference type="Proteomes" id="UP001354989">
    <property type="component" value="Plasmid pPP1"/>
</dbReference>
<dbReference type="InterPro" id="IPR011050">
    <property type="entry name" value="Pectin_lyase_fold/virulence"/>
</dbReference>
<dbReference type="InterPro" id="IPR012334">
    <property type="entry name" value="Pectin_lyas_fold"/>
</dbReference>
<accession>A0ABM7VIM4</accession>
<evidence type="ECO:0000313" key="2">
    <source>
        <dbReference type="EMBL" id="BDD00822.1"/>
    </source>
</evidence>
<reference evidence="2 3" key="1">
    <citation type="submission" date="2021-12" db="EMBL/GenBank/DDBJ databases">
        <title>Genome sequencing of bacteria with rrn-lacking chromosome and rrn-plasmid.</title>
        <authorList>
            <person name="Anda M."/>
            <person name="Iwasaki W."/>
        </authorList>
    </citation>
    <scope>NUCLEOTIDE SEQUENCE [LARGE SCALE GENOMIC DNA]</scope>
    <source>
        <strain evidence="2 3">NBRC 101262</strain>
        <plasmid evidence="2 3">pPP1</plasmid>
    </source>
</reference>
<geneLocation type="plasmid" evidence="2 3">
    <name>pPP1</name>
</geneLocation>
<gene>
    <name evidence="2" type="ORF">PEPS_31020</name>
</gene>
<name>A0ABM7VIM4_9BACT</name>
<keyword evidence="2" id="KW-0614">Plasmid</keyword>
<dbReference type="SUPFAM" id="SSF51126">
    <property type="entry name" value="Pectin lyase-like"/>
    <property type="match status" value="1"/>
</dbReference>
<dbReference type="EMBL" id="AP025293">
    <property type="protein sequence ID" value="BDD00822.1"/>
    <property type="molecule type" value="Genomic_DNA"/>
</dbReference>
<sequence length="575" mass="62299">MAFSSCCKEEDQYGPYQAPATAEQKAFANALVGEWTVESAEGGELFDQMTLTINKRENNKEGDFVVEGVTGGNILFSDYWFFEDGKYETIDVGGTVRVATIDHLASEDMTMSFTADEDAYVLHLVKDAEAGQGDKDKVYVTASGAGEQDGSSWENAIEGNREGGLNAAWALLGETGTMMIEGGLYDVPQTLNINNSGASATGMKIIEGVDKGAGLPVFEGVWQEGDNSVSFIRASTNASFWAVKNIIIKNYANGIETRGRHETIEINNVTVDNCFYGLSIRGGATASNAEQGTHDVAIEGVTVKHFVESAVKIFGGTYKVTVSNSYADQGGEAFFQAGRENFPIAFSVGNDNDDEVNDSEINFINVRGENIYHANSGGWWNGYVFNAGTNARKITYTNCFAKNSTGTGFGDRSPAPVLTNCISIANTQNFRFWSTTGATVDNCLAAFSYRHGGDDNRANTNNFWTEVGSKVTVQNSTIYQSSTFEVVSRGATTLTNCIVSNSLYEDVLWNLEGKEAEGAAINWDNTIRHNTAQNADPEDDGNDPNLKNPTQDWDGMGDNFDSQEYADKGFSSTRS</sequence>